<dbReference type="AlphaFoldDB" id="A0A382ZYC5"/>
<feature type="non-terminal residue" evidence="1">
    <location>
        <position position="38"/>
    </location>
</feature>
<accession>A0A382ZYC5</accession>
<proteinExistence type="predicted"/>
<reference evidence="1" key="1">
    <citation type="submission" date="2018-05" db="EMBL/GenBank/DDBJ databases">
        <authorList>
            <person name="Lanie J.A."/>
            <person name="Ng W.-L."/>
            <person name="Kazmierczak K.M."/>
            <person name="Andrzejewski T.M."/>
            <person name="Davidsen T.M."/>
            <person name="Wayne K.J."/>
            <person name="Tettelin H."/>
            <person name="Glass J.I."/>
            <person name="Rusch D."/>
            <person name="Podicherti R."/>
            <person name="Tsui H.-C.T."/>
            <person name="Winkler M.E."/>
        </authorList>
    </citation>
    <scope>NUCLEOTIDE SEQUENCE</scope>
</reference>
<sequence length="38" mass="4388">LRPGWYYVPLGAPPPFATVWDTFGTQARRLTRLQRSLV</sequence>
<name>A0A382ZYC5_9ZZZZ</name>
<feature type="non-terminal residue" evidence="1">
    <location>
        <position position="1"/>
    </location>
</feature>
<evidence type="ECO:0000313" key="1">
    <source>
        <dbReference type="EMBL" id="SVE00393.1"/>
    </source>
</evidence>
<gene>
    <name evidence="1" type="ORF">METZ01_LOCUS453247</name>
</gene>
<protein>
    <submittedName>
        <fullName evidence="1">Uncharacterized protein</fullName>
    </submittedName>
</protein>
<dbReference type="EMBL" id="UINC01187594">
    <property type="protein sequence ID" value="SVE00393.1"/>
    <property type="molecule type" value="Genomic_DNA"/>
</dbReference>
<organism evidence="1">
    <name type="scientific">marine metagenome</name>
    <dbReference type="NCBI Taxonomy" id="408172"/>
    <lineage>
        <taxon>unclassified sequences</taxon>
        <taxon>metagenomes</taxon>
        <taxon>ecological metagenomes</taxon>
    </lineage>
</organism>